<keyword evidence="2" id="KW-0378">Hydrolase</keyword>
<proteinExistence type="predicted"/>
<organism evidence="2 3">
    <name type="scientific">Anaeroplasma bactoclasticum</name>
    <dbReference type="NCBI Taxonomy" id="2088"/>
    <lineage>
        <taxon>Bacteria</taxon>
        <taxon>Bacillati</taxon>
        <taxon>Mycoplasmatota</taxon>
        <taxon>Mollicutes</taxon>
        <taxon>Anaeroplasmatales</taxon>
        <taxon>Anaeroplasmataceae</taxon>
        <taxon>Anaeroplasma</taxon>
    </lineage>
</organism>
<evidence type="ECO:0000313" key="2">
    <source>
        <dbReference type="EMBL" id="RIA78456.1"/>
    </source>
</evidence>
<name>A0A397S101_9MOLU</name>
<dbReference type="InterPro" id="IPR029058">
    <property type="entry name" value="AB_hydrolase_fold"/>
</dbReference>
<dbReference type="GO" id="GO:0004177">
    <property type="term" value="F:aminopeptidase activity"/>
    <property type="evidence" value="ECO:0007669"/>
    <property type="project" value="UniProtKB-KW"/>
</dbReference>
<dbReference type="Pfam" id="PF12146">
    <property type="entry name" value="Hydrolase_4"/>
    <property type="match status" value="1"/>
</dbReference>
<sequence length="353" mass="40342">MNEKTLKRLIQAAGILANPTTGPSVAVFMNVYDKAFSRYERPDYSLVPGLYFYDRIKEDLPREEISFMSGNVRLQGYYYKCKNPKGLVITAHGLHSGADDYLPIQKYFYDHSFNVFSFDYKGTYSSDGDSTVGACLALVDLDSAIKFVKSDDRFKGLPIFLFGHSWGGYAVLSVLSIHKDIKACAAISPMVNGHSIINDKAYEYAGLMSYMTKPYIIVYQRYLFKEYVDYDAVKGINESNIPCFIAHGIDDKVINYFTQSVTAKKDLITNPNVIFYDSIGYHGDHNDILLSFDAICYKKEIESILKIEENKNPNFNLDDKREFYKNIDHKRYSSPNLDIMDPILNMFLNTLDK</sequence>
<dbReference type="PANTHER" id="PTHR11614">
    <property type="entry name" value="PHOSPHOLIPASE-RELATED"/>
    <property type="match status" value="1"/>
</dbReference>
<protein>
    <submittedName>
        <fullName evidence="2">Serine aminopeptidase S33 family</fullName>
    </submittedName>
</protein>
<dbReference type="AlphaFoldDB" id="A0A397S101"/>
<keyword evidence="2" id="KW-0031">Aminopeptidase</keyword>
<dbReference type="InterPro" id="IPR051044">
    <property type="entry name" value="MAG_DAG_Lipase"/>
</dbReference>
<dbReference type="Gene3D" id="3.40.50.1820">
    <property type="entry name" value="alpha/beta hydrolase"/>
    <property type="match status" value="1"/>
</dbReference>
<gene>
    <name evidence="2" type="ORF">EI71_00016</name>
</gene>
<dbReference type="Proteomes" id="UP000266506">
    <property type="component" value="Unassembled WGS sequence"/>
</dbReference>
<reference evidence="2 3" key="1">
    <citation type="submission" date="2018-08" db="EMBL/GenBank/DDBJ databases">
        <title>Genomic Encyclopedia of Archaeal and Bacterial Type Strains, Phase II (KMG-II): from individual species to whole genera.</title>
        <authorList>
            <person name="Goeker M."/>
        </authorList>
    </citation>
    <scope>NUCLEOTIDE SEQUENCE [LARGE SCALE GENOMIC DNA]</scope>
    <source>
        <strain evidence="2 3">ATCC 27112</strain>
    </source>
</reference>
<dbReference type="RefSeq" id="WP_119015203.1">
    <property type="nucleotide sequence ID" value="NZ_QXEV01000001.1"/>
</dbReference>
<dbReference type="InterPro" id="IPR022742">
    <property type="entry name" value="Hydrolase_4"/>
</dbReference>
<dbReference type="EMBL" id="QXEV01000001">
    <property type="protein sequence ID" value="RIA78456.1"/>
    <property type="molecule type" value="Genomic_DNA"/>
</dbReference>
<dbReference type="InParanoid" id="A0A397S101"/>
<keyword evidence="3" id="KW-1185">Reference proteome</keyword>
<dbReference type="OrthoDB" id="384284at2"/>
<evidence type="ECO:0000313" key="3">
    <source>
        <dbReference type="Proteomes" id="UP000266506"/>
    </source>
</evidence>
<comment type="caution">
    <text evidence="2">The sequence shown here is derived from an EMBL/GenBank/DDBJ whole genome shotgun (WGS) entry which is preliminary data.</text>
</comment>
<accession>A0A397S101</accession>
<dbReference type="SUPFAM" id="SSF53474">
    <property type="entry name" value="alpha/beta-Hydrolases"/>
    <property type="match status" value="1"/>
</dbReference>
<evidence type="ECO:0000259" key="1">
    <source>
        <dbReference type="Pfam" id="PF12146"/>
    </source>
</evidence>
<feature type="domain" description="Serine aminopeptidase S33" evidence="1">
    <location>
        <begin position="83"/>
        <end position="197"/>
    </location>
</feature>
<keyword evidence="2" id="KW-0645">Protease</keyword>